<dbReference type="Proteomes" id="UP000266177">
    <property type="component" value="Unassembled WGS sequence"/>
</dbReference>
<dbReference type="AlphaFoldDB" id="A0A3A3GAI1"/>
<evidence type="ECO:0000313" key="1">
    <source>
        <dbReference type="EMBL" id="RJG15740.1"/>
    </source>
</evidence>
<reference evidence="1 2" key="1">
    <citation type="submission" date="2018-09" db="EMBL/GenBank/DDBJ databases">
        <title>Paenibacillus SK2017-BO5.</title>
        <authorList>
            <person name="Piskunova J.V."/>
            <person name="Dubiley S.A."/>
            <person name="Severinov K.V."/>
        </authorList>
    </citation>
    <scope>NUCLEOTIDE SEQUENCE [LARGE SCALE GENOMIC DNA]</scope>
    <source>
        <strain evidence="1 2">BO5</strain>
    </source>
</reference>
<dbReference type="Gene3D" id="3.30.470.20">
    <property type="entry name" value="ATP-grasp fold, B domain"/>
    <property type="match status" value="1"/>
</dbReference>
<dbReference type="InterPro" id="IPR026838">
    <property type="entry name" value="YheC/D"/>
</dbReference>
<evidence type="ECO:0000313" key="2">
    <source>
        <dbReference type="Proteomes" id="UP000266177"/>
    </source>
</evidence>
<protein>
    <submittedName>
        <fullName evidence="1">YheC/YheD family protein</fullName>
    </submittedName>
</protein>
<accession>A0A3A3GAI1</accession>
<name>A0A3A3GAI1_PANTH</name>
<proteinExistence type="predicted"/>
<dbReference type="OrthoDB" id="7869153at2"/>
<dbReference type="Pfam" id="PF14398">
    <property type="entry name" value="ATPgrasp_YheCD"/>
    <property type="match status" value="1"/>
</dbReference>
<dbReference type="SUPFAM" id="SSF56059">
    <property type="entry name" value="Glutathione synthetase ATP-binding domain-like"/>
    <property type="match status" value="1"/>
</dbReference>
<organism evidence="1 2">
    <name type="scientific">Paenibacillus thiaminolyticus</name>
    <name type="common">Bacillus thiaminolyticus</name>
    <dbReference type="NCBI Taxonomy" id="49283"/>
    <lineage>
        <taxon>Bacteria</taxon>
        <taxon>Bacillati</taxon>
        <taxon>Bacillota</taxon>
        <taxon>Bacilli</taxon>
        <taxon>Bacillales</taxon>
        <taxon>Paenibacillaceae</taxon>
        <taxon>Paenibacillus</taxon>
    </lineage>
</organism>
<dbReference type="RefSeq" id="WP_119796779.1">
    <property type="nucleotide sequence ID" value="NZ_QYZD01000067.1"/>
</dbReference>
<comment type="caution">
    <text evidence="1">The sequence shown here is derived from an EMBL/GenBank/DDBJ whole genome shotgun (WGS) entry which is preliminary data.</text>
</comment>
<sequence length="362" mass="40575">MADNRIGILFNSNMLPGLLRNKTGHEAIAFYEEAGRRHGVIPCFMRVEDVNVKQMEAVAYIKDGTGYARRRIPVPSVIHNRAIYFHSGAHARVRSMVNRGTVIFNQVNRYGKWKLHVLLQQDPELVPHLPITTLARPGNVAALMDGYGAIVLKPDNNSVGRGIMKLERSSTGWTIVYSRRTAGGSRRWKKAKLPGGKLPRFVLAQLRRTPYLVQELLPLARYHDRPFDLRVSVQRDGSREWQITGIVGRVAPQHTFVTNVAQGGTVHQLEELVAAGVPHCSVLEVVERVSAFSLHIVNRLSHSLPHMADVGLDIGLTSDGKPLFIECNGRDQRYSFREAGLYDIWKATYSNPIAYGASFLQR</sequence>
<gene>
    <name evidence="1" type="ORF">DQX05_29395</name>
</gene>
<dbReference type="EMBL" id="QYZD01000067">
    <property type="protein sequence ID" value="RJG15740.1"/>
    <property type="molecule type" value="Genomic_DNA"/>
</dbReference>